<accession>A0A0L7QY64</accession>
<evidence type="ECO:0000313" key="1">
    <source>
        <dbReference type="EMBL" id="KOC63494.1"/>
    </source>
</evidence>
<evidence type="ECO:0000313" key="2">
    <source>
        <dbReference type="Proteomes" id="UP000053825"/>
    </source>
</evidence>
<dbReference type="Proteomes" id="UP000053825">
    <property type="component" value="Unassembled WGS sequence"/>
</dbReference>
<organism evidence="1 2">
    <name type="scientific">Habropoda laboriosa</name>
    <dbReference type="NCBI Taxonomy" id="597456"/>
    <lineage>
        <taxon>Eukaryota</taxon>
        <taxon>Metazoa</taxon>
        <taxon>Ecdysozoa</taxon>
        <taxon>Arthropoda</taxon>
        <taxon>Hexapoda</taxon>
        <taxon>Insecta</taxon>
        <taxon>Pterygota</taxon>
        <taxon>Neoptera</taxon>
        <taxon>Endopterygota</taxon>
        <taxon>Hymenoptera</taxon>
        <taxon>Apocrita</taxon>
        <taxon>Aculeata</taxon>
        <taxon>Apoidea</taxon>
        <taxon>Anthophila</taxon>
        <taxon>Apidae</taxon>
        <taxon>Habropoda</taxon>
    </lineage>
</organism>
<sequence length="59" mass="7110">MFSGKKVLFEIWWSFVIHVTSMRIALWIRMIMSGQVAKLSWLTFCTFQLILMELRSKRL</sequence>
<dbReference type="AlphaFoldDB" id="A0A0L7QY64"/>
<name>A0A0L7QY64_9HYME</name>
<dbReference type="EMBL" id="KQ414697">
    <property type="protein sequence ID" value="KOC63494.1"/>
    <property type="molecule type" value="Genomic_DNA"/>
</dbReference>
<proteinExistence type="predicted"/>
<gene>
    <name evidence="1" type="ORF">WH47_03139</name>
</gene>
<reference evidence="1 2" key="1">
    <citation type="submission" date="2015-07" db="EMBL/GenBank/DDBJ databases">
        <title>The genome of Habropoda laboriosa.</title>
        <authorList>
            <person name="Pan H."/>
            <person name="Kapheim K."/>
        </authorList>
    </citation>
    <scope>NUCLEOTIDE SEQUENCE [LARGE SCALE GENOMIC DNA]</scope>
    <source>
        <strain evidence="1">0110345459</strain>
    </source>
</reference>
<keyword evidence="2" id="KW-1185">Reference proteome</keyword>
<protein>
    <submittedName>
        <fullName evidence="1">Uncharacterized protein</fullName>
    </submittedName>
</protein>